<sequence length="175" mass="19011">MNIRIRAAALAAGLLALPALAHGPTPHKADETVVIARPPTDVWKAIGDFDGLARWNPAVKQSAASNGNAPGSERTVVLATGGQLVDSLDTYDAAAMSYSYRLYQENVEVFPVSYYTAELSVKATDGGSEVLWSARFYRGDTHNDPPENLNDEAAQQAIHRFFRTGLDHLKKTLEK</sequence>
<reference evidence="2 3" key="1">
    <citation type="submission" date="2016-04" db="EMBL/GenBank/DDBJ databases">
        <title>Complete genome sequence of Dokdonella koreensis DS-123T.</title>
        <authorList>
            <person name="Kim J.F."/>
            <person name="Lee H."/>
            <person name="Kwak M.-J."/>
        </authorList>
    </citation>
    <scope>NUCLEOTIDE SEQUENCE [LARGE SCALE GENOMIC DNA]</scope>
    <source>
        <strain evidence="2 3">DS-123</strain>
    </source>
</reference>
<dbReference type="RefSeq" id="WP_067644985.1">
    <property type="nucleotide sequence ID" value="NZ_CP015249.1"/>
</dbReference>
<dbReference type="EMBL" id="CP015249">
    <property type="protein sequence ID" value="ANB17087.1"/>
    <property type="molecule type" value="Genomic_DNA"/>
</dbReference>
<dbReference type="AlphaFoldDB" id="A0A160DS49"/>
<dbReference type="SUPFAM" id="SSF55961">
    <property type="entry name" value="Bet v1-like"/>
    <property type="match status" value="1"/>
</dbReference>
<dbReference type="STRING" id="1300342.I596_1057"/>
<dbReference type="OrthoDB" id="1364128at2"/>
<keyword evidence="3" id="KW-1185">Reference proteome</keyword>
<gene>
    <name evidence="2" type="ORF">I596_1057</name>
</gene>
<dbReference type="PATRIC" id="fig|1300342.3.peg.1032"/>
<name>A0A160DS49_9GAMM</name>
<keyword evidence="1" id="KW-0732">Signal</keyword>
<dbReference type="CDD" id="cd07821">
    <property type="entry name" value="PYR_PYL_RCAR_like"/>
    <property type="match status" value="1"/>
</dbReference>
<dbReference type="InterPro" id="IPR019587">
    <property type="entry name" value="Polyketide_cyclase/dehydratase"/>
</dbReference>
<dbReference type="PANTHER" id="PTHR39332:SF7">
    <property type="entry name" value="SRPBCC FAMILY PROTEIN"/>
    <property type="match status" value="1"/>
</dbReference>
<proteinExistence type="predicted"/>
<dbReference type="InterPro" id="IPR023393">
    <property type="entry name" value="START-like_dom_sf"/>
</dbReference>
<evidence type="ECO:0000256" key="1">
    <source>
        <dbReference type="SAM" id="SignalP"/>
    </source>
</evidence>
<organism evidence="2 3">
    <name type="scientific">Dokdonella koreensis DS-123</name>
    <dbReference type="NCBI Taxonomy" id="1300342"/>
    <lineage>
        <taxon>Bacteria</taxon>
        <taxon>Pseudomonadati</taxon>
        <taxon>Pseudomonadota</taxon>
        <taxon>Gammaproteobacteria</taxon>
        <taxon>Lysobacterales</taxon>
        <taxon>Rhodanobacteraceae</taxon>
        <taxon>Dokdonella</taxon>
    </lineage>
</organism>
<feature type="chain" id="PRO_5007813735" evidence="1">
    <location>
        <begin position="22"/>
        <end position="175"/>
    </location>
</feature>
<dbReference type="Gene3D" id="3.30.530.20">
    <property type="match status" value="1"/>
</dbReference>
<dbReference type="Proteomes" id="UP000076830">
    <property type="component" value="Chromosome"/>
</dbReference>
<dbReference type="PANTHER" id="PTHR39332">
    <property type="entry name" value="BLL4707 PROTEIN"/>
    <property type="match status" value="1"/>
</dbReference>
<dbReference type="Pfam" id="PF10604">
    <property type="entry name" value="Polyketide_cyc2"/>
    <property type="match status" value="1"/>
</dbReference>
<accession>A0A160DS49</accession>
<feature type="signal peptide" evidence="1">
    <location>
        <begin position="1"/>
        <end position="21"/>
    </location>
</feature>
<evidence type="ECO:0000313" key="3">
    <source>
        <dbReference type="Proteomes" id="UP000076830"/>
    </source>
</evidence>
<protein>
    <submittedName>
        <fullName evidence="2">MxaD protein</fullName>
    </submittedName>
</protein>
<dbReference type="KEGG" id="dko:I596_1057"/>
<evidence type="ECO:0000313" key="2">
    <source>
        <dbReference type="EMBL" id="ANB17087.1"/>
    </source>
</evidence>